<sequence length="103" mass="10903">MSARHTGRAGATPPRRDWVSKTLAGALLGLLLGFGVSLLLAVALRALPLSVRGQLAMWSVAPVWLLVWGGVYFFSSGRRAWAWLGAASVLVLGAGLLLRPLIV</sequence>
<keyword evidence="1" id="KW-0812">Transmembrane</keyword>
<organism evidence="2 3">
    <name type="scientific">Pseudaquabacterium rugosum</name>
    <dbReference type="NCBI Taxonomy" id="2984194"/>
    <lineage>
        <taxon>Bacteria</taxon>
        <taxon>Pseudomonadati</taxon>
        <taxon>Pseudomonadota</taxon>
        <taxon>Betaproteobacteria</taxon>
        <taxon>Burkholderiales</taxon>
        <taxon>Sphaerotilaceae</taxon>
        <taxon>Pseudaquabacterium</taxon>
    </lineage>
</organism>
<dbReference type="RefSeq" id="WP_341376001.1">
    <property type="nucleotide sequence ID" value="NZ_JBBUTF010000021.1"/>
</dbReference>
<proteinExistence type="predicted"/>
<protein>
    <recommendedName>
        <fullName evidence="4">Iron transporter</fullName>
    </recommendedName>
</protein>
<accession>A0ABU9BGY9</accession>
<evidence type="ECO:0000256" key="1">
    <source>
        <dbReference type="SAM" id="Phobius"/>
    </source>
</evidence>
<evidence type="ECO:0008006" key="4">
    <source>
        <dbReference type="Google" id="ProtNLM"/>
    </source>
</evidence>
<evidence type="ECO:0000313" key="3">
    <source>
        <dbReference type="Proteomes" id="UP001368500"/>
    </source>
</evidence>
<comment type="caution">
    <text evidence="2">The sequence shown here is derived from an EMBL/GenBank/DDBJ whole genome shotgun (WGS) entry which is preliminary data.</text>
</comment>
<reference evidence="2 3" key="1">
    <citation type="submission" date="2024-04" db="EMBL/GenBank/DDBJ databases">
        <title>Novel species of the genus Ideonella isolated from streams.</title>
        <authorList>
            <person name="Lu H."/>
        </authorList>
    </citation>
    <scope>NUCLEOTIDE SEQUENCE [LARGE SCALE GENOMIC DNA]</scope>
    <source>
        <strain evidence="2 3">BYS139W</strain>
    </source>
</reference>
<keyword evidence="1" id="KW-1133">Transmembrane helix</keyword>
<keyword evidence="3" id="KW-1185">Reference proteome</keyword>
<feature type="transmembrane region" description="Helical" evidence="1">
    <location>
        <begin position="80"/>
        <end position="98"/>
    </location>
</feature>
<keyword evidence="1" id="KW-0472">Membrane</keyword>
<evidence type="ECO:0000313" key="2">
    <source>
        <dbReference type="EMBL" id="MEK8028215.1"/>
    </source>
</evidence>
<feature type="transmembrane region" description="Helical" evidence="1">
    <location>
        <begin position="55"/>
        <end position="74"/>
    </location>
</feature>
<dbReference type="Proteomes" id="UP001368500">
    <property type="component" value="Unassembled WGS sequence"/>
</dbReference>
<feature type="transmembrane region" description="Helical" evidence="1">
    <location>
        <begin position="23"/>
        <end position="43"/>
    </location>
</feature>
<gene>
    <name evidence="2" type="ORF">AACH11_19820</name>
</gene>
<name>A0ABU9BGY9_9BURK</name>
<dbReference type="EMBL" id="JBBUTF010000021">
    <property type="protein sequence ID" value="MEK8028215.1"/>
    <property type="molecule type" value="Genomic_DNA"/>
</dbReference>